<reference evidence="1 2" key="1">
    <citation type="submission" date="2015-12" db="EMBL/GenBank/DDBJ databases">
        <title>Dictyostelia acquired genes for synthesis and detection of signals that induce cell-type specialization by lateral gene transfer from prokaryotes.</title>
        <authorList>
            <person name="Gloeckner G."/>
            <person name="Schaap P."/>
        </authorList>
    </citation>
    <scope>NUCLEOTIDE SEQUENCE [LARGE SCALE GENOMIC DNA]</scope>
    <source>
        <strain evidence="1 2">TK</strain>
    </source>
</reference>
<evidence type="ECO:0000313" key="1">
    <source>
        <dbReference type="EMBL" id="KYQ96834.1"/>
    </source>
</evidence>
<dbReference type="EMBL" id="LODT01000021">
    <property type="protein sequence ID" value="KYQ96834.1"/>
    <property type="molecule type" value="Genomic_DNA"/>
</dbReference>
<evidence type="ECO:0000313" key="2">
    <source>
        <dbReference type="Proteomes" id="UP000076078"/>
    </source>
</evidence>
<dbReference type="InParanoid" id="A0A151ZSS6"/>
<dbReference type="Proteomes" id="UP000076078">
    <property type="component" value="Unassembled WGS sequence"/>
</dbReference>
<proteinExistence type="predicted"/>
<accession>A0A151ZSS6</accession>
<sequence>MGENINNISVWVELDGEPTKPIMIEGKEYIAQVVDCIFSHPLFKNRVRSFNLVQIARTDAGVVTESGVLDTDRKLSTLDESYLKDNVAQKRLRIKLIKPLVRIFERPTGDDEPIYTFQPGVTWEIIKDTLHLSKGGLRIRNDPSKEIIIPPFPPGDYELVNSKSISIFDF</sequence>
<protein>
    <submittedName>
        <fullName evidence="1">Uncharacterized protein</fullName>
    </submittedName>
</protein>
<gene>
    <name evidence="1" type="ORF">DLAC_04140</name>
</gene>
<dbReference type="AlphaFoldDB" id="A0A151ZSS6"/>
<name>A0A151ZSS6_TIELA</name>
<comment type="caution">
    <text evidence="1">The sequence shown here is derived from an EMBL/GenBank/DDBJ whole genome shotgun (WGS) entry which is preliminary data.</text>
</comment>
<organism evidence="1 2">
    <name type="scientific">Tieghemostelium lacteum</name>
    <name type="common">Slime mold</name>
    <name type="synonym">Dictyostelium lacteum</name>
    <dbReference type="NCBI Taxonomy" id="361077"/>
    <lineage>
        <taxon>Eukaryota</taxon>
        <taxon>Amoebozoa</taxon>
        <taxon>Evosea</taxon>
        <taxon>Eumycetozoa</taxon>
        <taxon>Dictyostelia</taxon>
        <taxon>Dictyosteliales</taxon>
        <taxon>Raperosteliaceae</taxon>
        <taxon>Tieghemostelium</taxon>
    </lineage>
</organism>
<keyword evidence="2" id="KW-1185">Reference proteome</keyword>